<dbReference type="EMBL" id="SJPK01000004">
    <property type="protein sequence ID" value="TWT67177.1"/>
    <property type="molecule type" value="Genomic_DNA"/>
</dbReference>
<dbReference type="Pfam" id="PF00472">
    <property type="entry name" value="RF-1"/>
    <property type="match status" value="1"/>
</dbReference>
<comment type="caution">
    <text evidence="10">The sequence shown here is derived from an EMBL/GenBank/DDBJ whole genome shotgun (WGS) entry which is preliminary data.</text>
</comment>
<dbReference type="InterPro" id="IPR050057">
    <property type="entry name" value="Prokaryotic/Mito_RF"/>
</dbReference>
<keyword evidence="11" id="KW-1185">Reference proteome</keyword>
<dbReference type="GO" id="GO:0016149">
    <property type="term" value="F:translation release factor activity, codon specific"/>
    <property type="evidence" value="ECO:0007669"/>
    <property type="project" value="UniProtKB-UniRule"/>
</dbReference>
<dbReference type="GO" id="GO:0005829">
    <property type="term" value="C:cytosol"/>
    <property type="evidence" value="ECO:0007669"/>
    <property type="project" value="UniProtKB-ARBA"/>
</dbReference>
<keyword evidence="5 7" id="KW-0963">Cytoplasm</keyword>
<comment type="similarity">
    <text evidence="3 7">Belongs to the prokaryotic/mitochondrial release factor family.</text>
</comment>
<dbReference type="FunFam" id="3.30.70.1660:FF:000002">
    <property type="entry name" value="Peptide chain release factor 1"/>
    <property type="match status" value="1"/>
</dbReference>
<dbReference type="Proteomes" id="UP000318053">
    <property type="component" value="Unassembled WGS sequence"/>
</dbReference>
<dbReference type="InterPro" id="IPR045853">
    <property type="entry name" value="Pep_chain_release_fac_I_sf"/>
</dbReference>
<evidence type="ECO:0000313" key="10">
    <source>
        <dbReference type="EMBL" id="TWT67177.1"/>
    </source>
</evidence>
<dbReference type="InterPro" id="IPR005139">
    <property type="entry name" value="PCRF"/>
</dbReference>
<proteinExistence type="inferred from homology"/>
<dbReference type="SUPFAM" id="SSF75620">
    <property type="entry name" value="Release factor"/>
    <property type="match status" value="1"/>
</dbReference>
<protein>
    <recommendedName>
        <fullName evidence="7 8">Peptide chain release factor 1</fullName>
        <shortName evidence="7">RF-1</shortName>
    </recommendedName>
</protein>
<dbReference type="Gene3D" id="3.30.160.20">
    <property type="match status" value="1"/>
</dbReference>
<keyword evidence="6 7" id="KW-0648">Protein biosynthesis</keyword>
<comment type="function">
    <text evidence="1 7">Peptide chain release factor 1 directs the termination of translation in response to the peptide chain termination codons UAG and UAA.</text>
</comment>
<dbReference type="Pfam" id="PF03462">
    <property type="entry name" value="PCRF"/>
    <property type="match status" value="1"/>
</dbReference>
<dbReference type="NCBIfam" id="TIGR00019">
    <property type="entry name" value="prfA"/>
    <property type="match status" value="1"/>
</dbReference>
<comment type="PTM">
    <text evidence="7">Methylated by PrmC. Methylation increases the termination efficiency of RF1.</text>
</comment>
<dbReference type="InterPro" id="IPR000352">
    <property type="entry name" value="Pep_chain_release_fac_I"/>
</dbReference>
<comment type="subcellular location">
    <subcellularLocation>
        <location evidence="2 7">Cytoplasm</location>
    </subcellularLocation>
</comment>
<dbReference type="FunFam" id="3.30.70.1660:FF:000004">
    <property type="entry name" value="Peptide chain release factor 1"/>
    <property type="match status" value="1"/>
</dbReference>
<dbReference type="Gene3D" id="3.30.70.1660">
    <property type="match status" value="1"/>
</dbReference>
<dbReference type="RefSeq" id="WP_146391114.1">
    <property type="nucleotide sequence ID" value="NZ_SJPK01000004.1"/>
</dbReference>
<evidence type="ECO:0000313" key="11">
    <source>
        <dbReference type="Proteomes" id="UP000318053"/>
    </source>
</evidence>
<evidence type="ECO:0000256" key="5">
    <source>
        <dbReference type="ARBA" id="ARBA00022490"/>
    </source>
</evidence>
<organism evidence="10 11">
    <name type="scientific">Allorhodopirellula solitaria</name>
    <dbReference type="NCBI Taxonomy" id="2527987"/>
    <lineage>
        <taxon>Bacteria</taxon>
        <taxon>Pseudomonadati</taxon>
        <taxon>Planctomycetota</taxon>
        <taxon>Planctomycetia</taxon>
        <taxon>Pirellulales</taxon>
        <taxon>Pirellulaceae</taxon>
        <taxon>Allorhodopirellula</taxon>
    </lineage>
</organism>
<evidence type="ECO:0000259" key="9">
    <source>
        <dbReference type="SMART" id="SM00937"/>
    </source>
</evidence>
<dbReference type="OrthoDB" id="9806673at2"/>
<evidence type="ECO:0000256" key="7">
    <source>
        <dbReference type="HAMAP-Rule" id="MF_00093"/>
    </source>
</evidence>
<feature type="modified residue" description="N5-methylglutamine" evidence="7">
    <location>
        <position position="237"/>
    </location>
</feature>
<dbReference type="FunFam" id="3.30.160.20:FF:000004">
    <property type="entry name" value="Peptide chain release factor 1"/>
    <property type="match status" value="1"/>
</dbReference>
<name>A0A5C5XV64_9BACT</name>
<dbReference type="Gene3D" id="6.10.140.1950">
    <property type="match status" value="1"/>
</dbReference>
<dbReference type="HAMAP" id="MF_00093">
    <property type="entry name" value="Rel_fac_1"/>
    <property type="match status" value="1"/>
</dbReference>
<feature type="domain" description="Peptide chain release factor" evidence="9">
    <location>
        <begin position="67"/>
        <end position="181"/>
    </location>
</feature>
<dbReference type="NCBIfam" id="NF001859">
    <property type="entry name" value="PRK00591.1"/>
    <property type="match status" value="1"/>
</dbReference>
<dbReference type="InterPro" id="IPR004373">
    <property type="entry name" value="RF-1"/>
</dbReference>
<dbReference type="PANTHER" id="PTHR43804:SF7">
    <property type="entry name" value="LD18447P"/>
    <property type="match status" value="1"/>
</dbReference>
<dbReference type="SMART" id="SM00937">
    <property type="entry name" value="PCRF"/>
    <property type="match status" value="1"/>
</dbReference>
<dbReference type="PANTHER" id="PTHR43804">
    <property type="entry name" value="LD18447P"/>
    <property type="match status" value="1"/>
</dbReference>
<sequence>MSGTIRDNLEDKLARFLKLEADMADPDVLSDGARMSAAAREHGGLARVVGKYREFKRLSEEIQGCQEIAEETDDFEEREMAETEMKSLRSQREILWEDLLSLTVGGDDSHRTRCVMEIRAGTGGDEAALFARDLYEMYRRHAEQIGWKTEVMDASPTEMGGFKEIMLTIEGENVFRDLQYESGGHRVQRVPETETQGRVHTSAATVAVMAEPEDVEVNLKSDDYRVDKFCASGPGGQHVNKTESAIRLTHYETGVVVQCQDEKSQHKNLAKALRVLKARIYEKKREEEAAKQAETRKGLIGSGDRSQRIRTYNFPQNRLTDHRINLTLYKLDQIITGDLNPVTDALIEYDRDQLRGDMID</sequence>
<evidence type="ECO:0000256" key="4">
    <source>
        <dbReference type="ARBA" id="ARBA00022481"/>
    </source>
</evidence>
<evidence type="ECO:0000256" key="6">
    <source>
        <dbReference type="ARBA" id="ARBA00022917"/>
    </source>
</evidence>
<dbReference type="AlphaFoldDB" id="A0A5C5XV64"/>
<evidence type="ECO:0000256" key="1">
    <source>
        <dbReference type="ARBA" id="ARBA00002986"/>
    </source>
</evidence>
<evidence type="ECO:0000256" key="8">
    <source>
        <dbReference type="NCBIfam" id="TIGR00019"/>
    </source>
</evidence>
<accession>A0A5C5XV64</accession>
<keyword evidence="4 7" id="KW-0488">Methylation</keyword>
<evidence type="ECO:0000256" key="3">
    <source>
        <dbReference type="ARBA" id="ARBA00010835"/>
    </source>
</evidence>
<reference evidence="10 11" key="1">
    <citation type="submission" date="2019-02" db="EMBL/GenBank/DDBJ databases">
        <title>Deep-cultivation of Planctomycetes and their phenomic and genomic characterization uncovers novel biology.</title>
        <authorList>
            <person name="Wiegand S."/>
            <person name="Jogler M."/>
            <person name="Boedeker C."/>
            <person name="Pinto D."/>
            <person name="Vollmers J."/>
            <person name="Rivas-Marin E."/>
            <person name="Kohn T."/>
            <person name="Peeters S.H."/>
            <person name="Heuer A."/>
            <person name="Rast P."/>
            <person name="Oberbeckmann S."/>
            <person name="Bunk B."/>
            <person name="Jeske O."/>
            <person name="Meyerdierks A."/>
            <person name="Storesund J.E."/>
            <person name="Kallscheuer N."/>
            <person name="Luecker S."/>
            <person name="Lage O.M."/>
            <person name="Pohl T."/>
            <person name="Merkel B.J."/>
            <person name="Hornburger P."/>
            <person name="Mueller R.-W."/>
            <person name="Bruemmer F."/>
            <person name="Labrenz M."/>
            <person name="Spormann A.M."/>
            <person name="Op Den Camp H."/>
            <person name="Overmann J."/>
            <person name="Amann R."/>
            <person name="Jetten M.S.M."/>
            <person name="Mascher T."/>
            <person name="Medema M.H."/>
            <person name="Devos D.P."/>
            <person name="Kaster A.-K."/>
            <person name="Ovreas L."/>
            <person name="Rohde M."/>
            <person name="Galperin M.Y."/>
            <person name="Jogler C."/>
        </authorList>
    </citation>
    <scope>NUCLEOTIDE SEQUENCE [LARGE SCALE GENOMIC DNA]</scope>
    <source>
        <strain evidence="10 11">CA85</strain>
    </source>
</reference>
<gene>
    <name evidence="7 10" type="primary">prfA</name>
    <name evidence="10" type="ORF">CA85_20260</name>
</gene>
<evidence type="ECO:0000256" key="2">
    <source>
        <dbReference type="ARBA" id="ARBA00004496"/>
    </source>
</evidence>